<evidence type="ECO:0000256" key="17">
    <source>
        <dbReference type="ARBA" id="ARBA00023224"/>
    </source>
</evidence>
<dbReference type="GO" id="GO:0005886">
    <property type="term" value="C:plasma membrane"/>
    <property type="evidence" value="ECO:0007669"/>
    <property type="project" value="UniProtKB-SubCell"/>
</dbReference>
<feature type="transmembrane region" description="Helical" evidence="24">
    <location>
        <begin position="212"/>
        <end position="238"/>
    </location>
</feature>
<evidence type="ECO:0000259" key="25">
    <source>
        <dbReference type="PROSITE" id="PS50262"/>
    </source>
</evidence>
<dbReference type="InterPro" id="IPR000276">
    <property type="entry name" value="GPCR_Rhodpsn"/>
</dbReference>
<feature type="transmembrane region" description="Helical" evidence="24">
    <location>
        <begin position="127"/>
        <end position="149"/>
    </location>
</feature>
<keyword evidence="9 24" id="KW-1133">Transmembrane helix</keyword>
<keyword evidence="14" id="KW-1015">Disulfide bond</keyword>
<keyword evidence="8" id="KW-0681">Retinal protein</keyword>
<evidence type="ECO:0000256" key="12">
    <source>
        <dbReference type="ARBA" id="ARBA00023136"/>
    </source>
</evidence>
<name>A0A455ZAM2_BRABE</name>
<evidence type="ECO:0000256" key="3">
    <source>
        <dbReference type="ARBA" id="ARBA00022475"/>
    </source>
</evidence>
<dbReference type="GO" id="GO:0009881">
    <property type="term" value="F:photoreceptor activity"/>
    <property type="evidence" value="ECO:0007669"/>
    <property type="project" value="UniProtKB-KW"/>
</dbReference>
<dbReference type="InterPro" id="IPR050125">
    <property type="entry name" value="GPCR_opsins"/>
</dbReference>
<evidence type="ECO:0000256" key="24">
    <source>
        <dbReference type="SAM" id="Phobius"/>
    </source>
</evidence>
<dbReference type="GO" id="GO:0009893">
    <property type="term" value="P:positive regulation of metabolic process"/>
    <property type="evidence" value="ECO:0007669"/>
    <property type="project" value="UniProtKB-ARBA"/>
</dbReference>
<dbReference type="PRINTS" id="PR00237">
    <property type="entry name" value="GPCRRHODOPSN"/>
</dbReference>
<evidence type="ECO:0000256" key="20">
    <source>
        <dbReference type="ARBA" id="ARBA00072211"/>
    </source>
</evidence>
<feature type="transmembrane region" description="Helical" evidence="24">
    <location>
        <begin position="259"/>
        <end position="280"/>
    </location>
</feature>
<keyword evidence="10" id="KW-0157">Chromophore</keyword>
<gene>
    <name evidence="26" type="primary">op3</name>
</gene>
<dbReference type="InterPro" id="IPR017452">
    <property type="entry name" value="GPCR_Rhodpsn_7TM"/>
</dbReference>
<evidence type="ECO:0000256" key="16">
    <source>
        <dbReference type="ARBA" id="ARBA00023180"/>
    </source>
</evidence>
<dbReference type="CDD" id="cd14969">
    <property type="entry name" value="7tmA_Opsins_type2_animals"/>
    <property type="match status" value="1"/>
</dbReference>
<evidence type="ECO:0000256" key="13">
    <source>
        <dbReference type="ARBA" id="ARBA00023139"/>
    </source>
</evidence>
<evidence type="ECO:0000256" key="11">
    <source>
        <dbReference type="ARBA" id="ARBA00023040"/>
    </source>
</evidence>
<dbReference type="Pfam" id="PF00001">
    <property type="entry name" value="7tm_1"/>
    <property type="match status" value="1"/>
</dbReference>
<evidence type="ECO:0000313" key="26">
    <source>
        <dbReference type="EMBL" id="DAC74067.1"/>
    </source>
</evidence>
<dbReference type="PROSITE" id="PS00237">
    <property type="entry name" value="G_PROTEIN_RECEP_F1_1"/>
    <property type="match status" value="1"/>
</dbReference>
<keyword evidence="5" id="KW-0600">Photoreceptor protein</keyword>
<keyword evidence="4" id="KW-0963">Cytoplasm</keyword>
<evidence type="ECO:0000256" key="21">
    <source>
        <dbReference type="ARBA" id="ARBA00079531"/>
    </source>
</evidence>
<dbReference type="FunFam" id="1.20.1070.10:FF:000225">
    <property type="entry name" value="Opsin 3"/>
    <property type="match status" value="1"/>
</dbReference>
<keyword evidence="7 23" id="KW-0812">Transmembrane</keyword>
<comment type="similarity">
    <text evidence="23">Belongs to the G-protein coupled receptor 1 family.</text>
</comment>
<dbReference type="GO" id="GO:0009637">
    <property type="term" value="P:response to blue light"/>
    <property type="evidence" value="ECO:0007669"/>
    <property type="project" value="UniProtKB-ARBA"/>
</dbReference>
<organism evidence="26">
    <name type="scientific">Branchiostoma belcheri</name>
    <name type="common">Amphioxus</name>
    <dbReference type="NCBI Taxonomy" id="7741"/>
    <lineage>
        <taxon>Eukaryota</taxon>
        <taxon>Metazoa</taxon>
        <taxon>Chordata</taxon>
        <taxon>Cephalochordata</taxon>
        <taxon>Leptocardii</taxon>
        <taxon>Amphioxiformes</taxon>
        <taxon>Branchiostomatidae</taxon>
        <taxon>Branchiostoma</taxon>
    </lineage>
</organism>
<evidence type="ECO:0000256" key="5">
    <source>
        <dbReference type="ARBA" id="ARBA00022543"/>
    </source>
</evidence>
<comment type="subcellular location">
    <subcellularLocation>
        <location evidence="2">Cell membrane</location>
        <topology evidence="2">Multi-pass membrane protein</topology>
    </subcellularLocation>
    <subcellularLocation>
        <location evidence="1">Cytoplasm</location>
    </subcellularLocation>
</comment>
<evidence type="ECO:0000256" key="2">
    <source>
        <dbReference type="ARBA" id="ARBA00004651"/>
    </source>
</evidence>
<evidence type="ECO:0000256" key="14">
    <source>
        <dbReference type="ARBA" id="ARBA00023157"/>
    </source>
</evidence>
<keyword evidence="15 23" id="KW-0675">Receptor</keyword>
<dbReference type="EMBL" id="BK010227">
    <property type="protein sequence ID" value="DAC74067.1"/>
    <property type="molecule type" value="mRNA"/>
</dbReference>
<evidence type="ECO:0000256" key="19">
    <source>
        <dbReference type="ARBA" id="ARBA00062265"/>
    </source>
</evidence>
<sequence length="405" mass="44721">MPLYNASAPAHDLPWDTPYSQDYVWNGSSPSNSSEDVIEGGKEELQDFSDAGYTAIATGLALIGIVGFVNNLAVILLIGCHRQLRTPFNLLLLNMSVADLLVSVCGNTLSFASAVQHRWLWGRPGCVWYGFANSLFGIVSLVTLSALAFERYCVVVRSSDMLTYKSSLGVITFIWLYSLLWTSLPLMGWSSYQFEGHSVGCSVNWVKNNPGNVSYTVTLMVTCFFLPMAVVCWSYACIWRTVRMSAEMKSVSGNPQNSGRLVTTMVVVMIACFLVCWTPYTVMALIVTFGADHLVTPTASVIPSLVAKSSTAYNPVIYVLMNNQFREFLLARLRTFCCRHPGVPPRVPRVTPLDDNWHAHARLGGEGPSHAQQFIPSEDKAENIEMLPKVPENQMKADSLSTISE</sequence>
<evidence type="ECO:0000256" key="15">
    <source>
        <dbReference type="ARBA" id="ARBA00023170"/>
    </source>
</evidence>
<evidence type="ECO:0000256" key="22">
    <source>
        <dbReference type="ARBA" id="ARBA00083377"/>
    </source>
</evidence>
<evidence type="ECO:0000256" key="7">
    <source>
        <dbReference type="ARBA" id="ARBA00022692"/>
    </source>
</evidence>
<dbReference type="InterPro" id="IPR027430">
    <property type="entry name" value="Retinal_BS"/>
</dbReference>
<dbReference type="PROSITE" id="PS00238">
    <property type="entry name" value="OPSIN"/>
    <property type="match status" value="1"/>
</dbReference>
<keyword evidence="6" id="KW-0716">Sensory transduction</keyword>
<feature type="transmembrane region" description="Helical" evidence="24">
    <location>
        <begin position="90"/>
        <end position="115"/>
    </location>
</feature>
<evidence type="ECO:0000256" key="23">
    <source>
        <dbReference type="RuleBase" id="RU000688"/>
    </source>
</evidence>
<dbReference type="GO" id="GO:0004930">
    <property type="term" value="F:G protein-coupled receptor activity"/>
    <property type="evidence" value="ECO:0007669"/>
    <property type="project" value="UniProtKB-KW"/>
</dbReference>
<dbReference type="GO" id="GO:0005737">
    <property type="term" value="C:cytoplasm"/>
    <property type="evidence" value="ECO:0007669"/>
    <property type="project" value="UniProtKB-SubCell"/>
</dbReference>
<evidence type="ECO:0000256" key="18">
    <source>
        <dbReference type="ARBA" id="ARBA00023288"/>
    </source>
</evidence>
<dbReference type="SUPFAM" id="SSF81321">
    <property type="entry name" value="Family A G protein-coupled receptor-like"/>
    <property type="match status" value="1"/>
</dbReference>
<accession>A0A455ZAM2</accession>
<dbReference type="Gene3D" id="1.20.1070.10">
    <property type="entry name" value="Rhodopsin 7-helix transmembrane proteins"/>
    <property type="match status" value="1"/>
</dbReference>
<keyword evidence="16" id="KW-0325">Glycoprotein</keyword>
<dbReference type="PANTHER" id="PTHR24240">
    <property type="entry name" value="OPSIN"/>
    <property type="match status" value="1"/>
</dbReference>
<feature type="domain" description="G-protein coupled receptors family 1 profile" evidence="25">
    <location>
        <begin position="70"/>
        <end position="318"/>
    </location>
</feature>
<evidence type="ECO:0000256" key="8">
    <source>
        <dbReference type="ARBA" id="ARBA00022925"/>
    </source>
</evidence>
<dbReference type="GO" id="GO:0007602">
    <property type="term" value="P:phototransduction"/>
    <property type="evidence" value="ECO:0007669"/>
    <property type="project" value="UniProtKB-KW"/>
</dbReference>
<keyword evidence="18" id="KW-0449">Lipoprotein</keyword>
<comment type="subunit">
    <text evidence="19">Interacts with MC1R; the interaction results in a decrease in MC1R-mediated cAMP signaling and ultimately a decrease in melanin production in melanocytes.</text>
</comment>
<keyword evidence="12 24" id="KW-0472">Membrane</keyword>
<evidence type="ECO:0000256" key="1">
    <source>
        <dbReference type="ARBA" id="ARBA00004496"/>
    </source>
</evidence>
<evidence type="ECO:0000256" key="6">
    <source>
        <dbReference type="ARBA" id="ARBA00022606"/>
    </source>
</evidence>
<evidence type="ECO:0000256" key="9">
    <source>
        <dbReference type="ARBA" id="ARBA00022989"/>
    </source>
</evidence>
<dbReference type="PROSITE" id="PS50262">
    <property type="entry name" value="G_PROTEIN_RECEP_F1_2"/>
    <property type="match status" value="1"/>
</dbReference>
<keyword evidence="3" id="KW-1003">Cell membrane</keyword>
<evidence type="ECO:0000256" key="4">
    <source>
        <dbReference type="ARBA" id="ARBA00022490"/>
    </source>
</evidence>
<protein>
    <recommendedName>
        <fullName evidence="20">Opsin-3</fullName>
    </recommendedName>
    <alternativeName>
        <fullName evidence="22">Encephalopsin</fullName>
    </alternativeName>
    <alternativeName>
        <fullName evidence="21">Panopsin</fullName>
    </alternativeName>
</protein>
<keyword evidence="13" id="KW-0564">Palmitate</keyword>
<reference evidence="26" key="1">
    <citation type="journal article" date="2018" name="Sci. Rep.">
        <title>The role of transposable elements in functional evolution of amphioxus genome: the case of opsin gene family.</title>
        <authorList>
            <person name="Pantzartzi C.N."/>
            <person name="Pergner J."/>
            <person name="Kozmik Z."/>
        </authorList>
    </citation>
    <scope>NUCLEOTIDE SEQUENCE</scope>
</reference>
<feature type="transmembrane region" description="Helical" evidence="24">
    <location>
        <begin position="53"/>
        <end position="78"/>
    </location>
</feature>
<feature type="transmembrane region" description="Helical" evidence="24">
    <location>
        <begin position="170"/>
        <end position="192"/>
    </location>
</feature>
<evidence type="ECO:0000256" key="10">
    <source>
        <dbReference type="ARBA" id="ARBA00022991"/>
    </source>
</evidence>
<keyword evidence="11 23" id="KW-0297">G-protein coupled receptor</keyword>
<proteinExistence type="evidence at transcript level"/>
<dbReference type="AlphaFoldDB" id="A0A455ZAM2"/>
<keyword evidence="17 23" id="KW-0807">Transducer</keyword>